<dbReference type="EMBL" id="CAJVPV010038969">
    <property type="protein sequence ID" value="CAG8757574.1"/>
    <property type="molecule type" value="Genomic_DNA"/>
</dbReference>
<evidence type="ECO:0000313" key="2">
    <source>
        <dbReference type="Proteomes" id="UP000789342"/>
    </source>
</evidence>
<comment type="caution">
    <text evidence="1">The sequence shown here is derived from an EMBL/GenBank/DDBJ whole genome shotgun (WGS) entry which is preliminary data.</text>
</comment>
<reference evidence="1" key="1">
    <citation type="submission" date="2021-06" db="EMBL/GenBank/DDBJ databases">
        <authorList>
            <person name="Kallberg Y."/>
            <person name="Tangrot J."/>
            <person name="Rosling A."/>
        </authorList>
    </citation>
    <scope>NUCLEOTIDE SEQUENCE</scope>
    <source>
        <strain evidence="1">CL551</strain>
    </source>
</reference>
<protein>
    <submittedName>
        <fullName evidence="1">15758_t:CDS:1</fullName>
    </submittedName>
</protein>
<sequence>VGSERERRAKKFEEYWIDVIKECKIKREILEYEIEKEQILNEIN</sequence>
<gene>
    <name evidence="1" type="ORF">AMORRO_LOCUS15701</name>
</gene>
<proteinExistence type="predicted"/>
<organism evidence="1 2">
    <name type="scientific">Acaulospora morrowiae</name>
    <dbReference type="NCBI Taxonomy" id="94023"/>
    <lineage>
        <taxon>Eukaryota</taxon>
        <taxon>Fungi</taxon>
        <taxon>Fungi incertae sedis</taxon>
        <taxon>Mucoromycota</taxon>
        <taxon>Glomeromycotina</taxon>
        <taxon>Glomeromycetes</taxon>
        <taxon>Diversisporales</taxon>
        <taxon>Acaulosporaceae</taxon>
        <taxon>Acaulospora</taxon>
    </lineage>
</organism>
<keyword evidence="2" id="KW-1185">Reference proteome</keyword>
<evidence type="ECO:0000313" key="1">
    <source>
        <dbReference type="EMBL" id="CAG8757574.1"/>
    </source>
</evidence>
<accession>A0A9N9J039</accession>
<name>A0A9N9J039_9GLOM</name>
<feature type="non-terminal residue" evidence="1">
    <location>
        <position position="44"/>
    </location>
</feature>
<dbReference type="OrthoDB" id="2382575at2759"/>
<dbReference type="Proteomes" id="UP000789342">
    <property type="component" value="Unassembled WGS sequence"/>
</dbReference>
<feature type="non-terminal residue" evidence="1">
    <location>
        <position position="1"/>
    </location>
</feature>
<dbReference type="AlphaFoldDB" id="A0A9N9J039"/>